<keyword evidence="5" id="KW-1185">Reference proteome</keyword>
<comment type="caution">
    <text evidence="4">The sequence shown here is derived from an EMBL/GenBank/DDBJ whole genome shotgun (WGS) entry which is preliminary data.</text>
</comment>
<accession>A0ABN9MHQ9</accession>
<protein>
    <recommendedName>
        <fullName evidence="6">Tyr recombinase domain-containing protein</fullName>
    </recommendedName>
</protein>
<dbReference type="SUPFAM" id="SSF47823">
    <property type="entry name" value="lambda integrase-like, N-terminal domain"/>
    <property type="match status" value="1"/>
</dbReference>
<dbReference type="InterPro" id="IPR013762">
    <property type="entry name" value="Integrase-like_cat_sf"/>
</dbReference>
<name>A0ABN9MHQ9_9NEOB</name>
<reference evidence="4" key="1">
    <citation type="submission" date="2023-07" db="EMBL/GenBank/DDBJ databases">
        <authorList>
            <person name="Stuckert A."/>
        </authorList>
    </citation>
    <scope>NUCLEOTIDE SEQUENCE</scope>
</reference>
<keyword evidence="2" id="KW-0233">DNA recombination</keyword>
<dbReference type="Gene3D" id="1.10.443.10">
    <property type="entry name" value="Intergrase catalytic core"/>
    <property type="match status" value="1"/>
</dbReference>
<dbReference type="PANTHER" id="PTHR34605:SF8">
    <property type="entry name" value="FILAGGRIN-2-LIKE ISOFORM X1"/>
    <property type="match status" value="1"/>
</dbReference>
<dbReference type="SUPFAM" id="SSF56349">
    <property type="entry name" value="DNA breaking-rejoining enzymes"/>
    <property type="match status" value="1"/>
</dbReference>
<dbReference type="EMBL" id="CAUEEQ010066002">
    <property type="protein sequence ID" value="CAJ0965237.1"/>
    <property type="molecule type" value="Genomic_DNA"/>
</dbReference>
<gene>
    <name evidence="4" type="ORF">RIMI_LOCUS20077808</name>
</gene>
<organism evidence="4 5">
    <name type="scientific">Ranitomeya imitator</name>
    <name type="common">mimic poison frog</name>
    <dbReference type="NCBI Taxonomy" id="111125"/>
    <lineage>
        <taxon>Eukaryota</taxon>
        <taxon>Metazoa</taxon>
        <taxon>Chordata</taxon>
        <taxon>Craniata</taxon>
        <taxon>Vertebrata</taxon>
        <taxon>Euteleostomi</taxon>
        <taxon>Amphibia</taxon>
        <taxon>Batrachia</taxon>
        <taxon>Anura</taxon>
        <taxon>Neobatrachia</taxon>
        <taxon>Hyloidea</taxon>
        <taxon>Dendrobatidae</taxon>
        <taxon>Dendrobatinae</taxon>
        <taxon>Ranitomeya</taxon>
    </lineage>
</organism>
<dbReference type="InterPro" id="IPR010998">
    <property type="entry name" value="Integrase_recombinase_N"/>
</dbReference>
<evidence type="ECO:0000256" key="3">
    <source>
        <dbReference type="SAM" id="MobiDB-lite"/>
    </source>
</evidence>
<feature type="compositionally biased region" description="Basic and acidic residues" evidence="3">
    <location>
        <begin position="59"/>
        <end position="76"/>
    </location>
</feature>
<dbReference type="PANTHER" id="PTHR34605">
    <property type="entry name" value="PHAGE_INTEGRASE DOMAIN-CONTAINING PROTEIN"/>
    <property type="match status" value="1"/>
</dbReference>
<evidence type="ECO:0008006" key="6">
    <source>
        <dbReference type="Google" id="ProtNLM"/>
    </source>
</evidence>
<sequence length="544" mass="61384">MTCFLHMVLCRDVLQKTGEMEVCRNELCQWMRRVIMASGQGEDEKKEATPQTTSSIRSRRQESSRHRSSTRTERQSAKNPLIQEQSRLESSTQNGAAWLVGGGATGGAGRSTIDLGCPGELTPLIRSSTWRAYGKAWEEWYHLAADKPVGSSDKSRMQVTMAFLARMHAKGVSGAVARNCVSALAFHFKLRGWSDLTKHFLVIQLLKGWRRKDKHSDNRRPISFQLLARLIRVARFICDSDCETALISAAFGLAFFGAMWVSEILAPALTKPGNLRRDGILICDNGLRVRIRRSKTDQEGRGTWFLLFAIKGDICTLVLMKKYMMVRSNGDQFFIHKNGFPLLSGQFLALLRRTLLFLGLPAAEFGTHSFRIGAATEASLAGLFESDIQRVGRWKSGCFTRWTVSQCMARWPFLHLLGGSASRSVSRRMIIGFYRCRRDLAWHERSYVVSEVVRIAPVSSSPTVVVIHARGNDLASSPLAELLTLMRSDMDKFLSFFSAMRLVWSEVIPRLVWRGAREQHTMLQLRNGQYYTIAGERNSCTIKQ</sequence>
<evidence type="ECO:0000313" key="4">
    <source>
        <dbReference type="EMBL" id="CAJ0965237.1"/>
    </source>
</evidence>
<dbReference type="InterPro" id="IPR011010">
    <property type="entry name" value="DNA_brk_join_enz"/>
</dbReference>
<evidence type="ECO:0000256" key="1">
    <source>
        <dbReference type="ARBA" id="ARBA00023125"/>
    </source>
</evidence>
<evidence type="ECO:0000313" key="5">
    <source>
        <dbReference type="Proteomes" id="UP001176940"/>
    </source>
</evidence>
<dbReference type="Proteomes" id="UP001176940">
    <property type="component" value="Unassembled WGS sequence"/>
</dbReference>
<proteinExistence type="predicted"/>
<keyword evidence="1" id="KW-0238">DNA-binding</keyword>
<evidence type="ECO:0000256" key="2">
    <source>
        <dbReference type="ARBA" id="ARBA00023172"/>
    </source>
</evidence>
<feature type="region of interest" description="Disordered" evidence="3">
    <location>
        <begin position="39"/>
        <end position="90"/>
    </location>
</feature>
<dbReference type="Gene3D" id="1.10.150.130">
    <property type="match status" value="1"/>
</dbReference>
<dbReference type="InterPro" id="IPR052925">
    <property type="entry name" value="Phage_Integrase-like_Recomb"/>
</dbReference>